<name>A0A9P3Q2I2_9MYCO</name>
<dbReference type="GeneID" id="83630722"/>
<dbReference type="RefSeq" id="WP_236983204.1">
    <property type="nucleotide sequence ID" value="NZ_BRXE01000023.1"/>
</dbReference>
<protein>
    <recommendedName>
        <fullName evidence="4">Acyl-CoA dehydrogenase</fullName>
    </recommendedName>
</protein>
<reference evidence="2" key="1">
    <citation type="submission" date="2022-08" db="EMBL/GenBank/DDBJ databases">
        <title>Mycobacterium kiyosense sp. nov., scotochromogenic slow-glowing species isolated from respiratory specimens.</title>
        <authorList>
            <person name="Fukano H."/>
            <person name="Kazumi Y."/>
            <person name="Sakagami N."/>
            <person name="Ato M."/>
            <person name="Mitarai S."/>
            <person name="Hoshino Y."/>
        </authorList>
    </citation>
    <scope>NUCLEOTIDE SEQUENCE</scope>
    <source>
        <strain evidence="2">1413</strain>
        <strain evidence="1">SRL2020-028</strain>
    </source>
</reference>
<dbReference type="Proteomes" id="UP001165663">
    <property type="component" value="Unassembled WGS sequence"/>
</dbReference>
<evidence type="ECO:0008006" key="4">
    <source>
        <dbReference type="Google" id="ProtNLM"/>
    </source>
</evidence>
<proteinExistence type="predicted"/>
<dbReference type="EMBL" id="BRZI01000001">
    <property type="protein sequence ID" value="GLD28511.1"/>
    <property type="molecule type" value="Genomic_DNA"/>
</dbReference>
<dbReference type="InterPro" id="IPR037069">
    <property type="entry name" value="AcylCoA_DH/ox_N_sf"/>
</dbReference>
<organism evidence="2 3">
    <name type="scientific">Mycobacterium kiyosense</name>
    <dbReference type="NCBI Taxonomy" id="2871094"/>
    <lineage>
        <taxon>Bacteria</taxon>
        <taxon>Bacillati</taxon>
        <taxon>Actinomycetota</taxon>
        <taxon>Actinomycetes</taxon>
        <taxon>Mycobacteriales</taxon>
        <taxon>Mycobacteriaceae</taxon>
        <taxon>Mycobacterium</taxon>
    </lineage>
</organism>
<dbReference type="AlphaFoldDB" id="A0A9P3Q2I2"/>
<gene>
    <name evidence="2" type="ORF">Mkiyose1413_03940</name>
    <name evidence="1" type="ORF">SRL2020028_25100</name>
</gene>
<dbReference type="InterPro" id="IPR046373">
    <property type="entry name" value="Acyl-CoA_Oxase/DH_mid-dom_sf"/>
</dbReference>
<dbReference type="SUPFAM" id="SSF56645">
    <property type="entry name" value="Acyl-CoA dehydrogenase NM domain-like"/>
    <property type="match status" value="1"/>
</dbReference>
<evidence type="ECO:0000313" key="2">
    <source>
        <dbReference type="EMBL" id="GLD28511.1"/>
    </source>
</evidence>
<dbReference type="InterPro" id="IPR009100">
    <property type="entry name" value="AcylCoA_DH/oxidase_NM_dom_sf"/>
</dbReference>
<accession>A0A9P3Q2I2</accession>
<evidence type="ECO:0000313" key="3">
    <source>
        <dbReference type="Proteomes" id="UP001064782"/>
    </source>
</evidence>
<evidence type="ECO:0000313" key="1">
    <source>
        <dbReference type="EMBL" id="GLB83254.1"/>
    </source>
</evidence>
<dbReference type="Gene3D" id="2.40.110.10">
    <property type="entry name" value="Butyryl-CoA Dehydrogenase, subunit A, domain 2"/>
    <property type="match status" value="1"/>
</dbReference>
<sequence>MTTTIAIATDLLDPEILADIRAHAGPLDRGEHTTRRSFARLGGAGLLGLGAPGNADGRLPQMAEVIRQISAECMSTGFSVWANRMTVEYLLTAATPFSAAAVRPLLAGAALGVTGMAAAFKELAGCGSLELTATAAPGGYRISGPIRWASNLHDDSLLVTAARTDRGDKVIVALPLSTPGVVVGEHFTLLAMDSTASSYLNLTDAYVPDEQVLTHDFAGFLGGVRPTFLVLQSAMCLGLAKTAVAHARLALSGVNEIFADEVDVVAEKLAAAESTLAEFAGAVGGPRPPSKKELLALRLSAAEIASASAALEVRTAGGKGYASKTPASRRYREAAFIPVQSPSEAQLRWELRGCS</sequence>
<dbReference type="GO" id="GO:0003995">
    <property type="term" value="F:acyl-CoA dehydrogenase activity"/>
    <property type="evidence" value="ECO:0007669"/>
    <property type="project" value="TreeGrafter"/>
</dbReference>
<keyword evidence="3" id="KW-1185">Reference proteome</keyword>
<dbReference type="EMBL" id="BRXE01000023">
    <property type="protein sequence ID" value="GLB83254.1"/>
    <property type="molecule type" value="Genomic_DNA"/>
</dbReference>
<comment type="caution">
    <text evidence="2">The sequence shown here is derived from an EMBL/GenBank/DDBJ whole genome shotgun (WGS) entry which is preliminary data.</text>
</comment>
<dbReference type="Gene3D" id="1.10.540.10">
    <property type="entry name" value="Acyl-CoA dehydrogenase/oxidase, N-terminal domain"/>
    <property type="match status" value="1"/>
</dbReference>
<dbReference type="Proteomes" id="UP001064782">
    <property type="component" value="Unassembled WGS sequence"/>
</dbReference>
<dbReference type="GO" id="GO:0050660">
    <property type="term" value="F:flavin adenine dinucleotide binding"/>
    <property type="evidence" value="ECO:0007669"/>
    <property type="project" value="InterPro"/>
</dbReference>
<dbReference type="PANTHER" id="PTHR43884">
    <property type="entry name" value="ACYL-COA DEHYDROGENASE"/>
    <property type="match status" value="1"/>
</dbReference>
<dbReference type="PANTHER" id="PTHR43884:SF12">
    <property type="entry name" value="ISOVALERYL-COA DEHYDROGENASE, MITOCHONDRIAL-RELATED"/>
    <property type="match status" value="1"/>
</dbReference>